<dbReference type="InterPro" id="IPR012676">
    <property type="entry name" value="TGS-like"/>
</dbReference>
<evidence type="ECO:0000256" key="9">
    <source>
        <dbReference type="ARBA" id="ARBA00022840"/>
    </source>
</evidence>
<evidence type="ECO:0000256" key="8">
    <source>
        <dbReference type="ARBA" id="ARBA00022833"/>
    </source>
</evidence>
<evidence type="ECO:0000256" key="3">
    <source>
        <dbReference type="ARBA" id="ARBA00022490"/>
    </source>
</evidence>
<dbReference type="Gene3D" id="3.30.54.20">
    <property type="match status" value="1"/>
</dbReference>
<dbReference type="Pfam" id="PF00587">
    <property type="entry name" value="tRNA-synt_2b"/>
    <property type="match status" value="1"/>
</dbReference>
<dbReference type="Gene3D" id="3.30.930.10">
    <property type="entry name" value="Bira Bifunctional Protein, Domain 2"/>
    <property type="match status" value="1"/>
</dbReference>
<feature type="domain" description="Aminoacyl-transfer RNA synthetases class-II family profile" evidence="15">
    <location>
        <begin position="241"/>
        <end position="540"/>
    </location>
</feature>
<dbReference type="InterPro" id="IPR004154">
    <property type="entry name" value="Anticodon-bd"/>
</dbReference>
<keyword evidence="11 14" id="KW-0648">Protein biosynthesis</keyword>
<dbReference type="InterPro" id="IPR002320">
    <property type="entry name" value="Thr-tRNA-ligase_IIa"/>
</dbReference>
<keyword evidence="4 14" id="KW-0820">tRNA-binding</keyword>
<comment type="caution">
    <text evidence="14">Lacks conserved residue(s) required for the propagation of feature annotation.</text>
</comment>
<evidence type="ECO:0000256" key="10">
    <source>
        <dbReference type="ARBA" id="ARBA00022884"/>
    </source>
</evidence>
<evidence type="ECO:0000256" key="14">
    <source>
        <dbReference type="HAMAP-Rule" id="MF_00184"/>
    </source>
</evidence>
<dbReference type="Pfam" id="PF03129">
    <property type="entry name" value="HGTP_anticodon"/>
    <property type="match status" value="1"/>
</dbReference>
<dbReference type="SUPFAM" id="SSF81271">
    <property type="entry name" value="TGS-like"/>
    <property type="match status" value="1"/>
</dbReference>
<dbReference type="InterPro" id="IPR018163">
    <property type="entry name" value="Thr/Ala-tRNA-synth_IIc_edit"/>
</dbReference>
<keyword evidence="5 14" id="KW-0436">Ligase</keyword>
<feature type="domain" description="TGS" evidence="16">
    <location>
        <begin position="1"/>
        <end position="60"/>
    </location>
</feature>
<keyword evidence="12 14" id="KW-0030">Aminoacyl-tRNA synthetase</keyword>
<dbReference type="CDD" id="cd00771">
    <property type="entry name" value="ThrRS_core"/>
    <property type="match status" value="1"/>
</dbReference>
<evidence type="ECO:0000256" key="1">
    <source>
        <dbReference type="ARBA" id="ARBA00004496"/>
    </source>
</evidence>
<dbReference type="InterPro" id="IPR012675">
    <property type="entry name" value="Beta-grasp_dom_sf"/>
</dbReference>
<dbReference type="InterPro" id="IPR012947">
    <property type="entry name" value="tRNA_SAD"/>
</dbReference>
<evidence type="ECO:0000256" key="11">
    <source>
        <dbReference type="ARBA" id="ARBA00022917"/>
    </source>
</evidence>
<accession>A0A4S4G6A5</accession>
<evidence type="ECO:0000256" key="5">
    <source>
        <dbReference type="ARBA" id="ARBA00022598"/>
    </source>
</evidence>
<evidence type="ECO:0000256" key="2">
    <source>
        <dbReference type="ARBA" id="ARBA00008226"/>
    </source>
</evidence>
<dbReference type="SUPFAM" id="SSF55681">
    <property type="entry name" value="Class II aaRS and biotin synthetases"/>
    <property type="match status" value="1"/>
</dbReference>
<evidence type="ECO:0000313" key="18">
    <source>
        <dbReference type="Proteomes" id="UP000308978"/>
    </source>
</evidence>
<dbReference type="FunFam" id="3.30.930.10:FF:000019">
    <property type="entry name" value="Threonine--tRNA ligase"/>
    <property type="match status" value="1"/>
</dbReference>
<dbReference type="CDD" id="cd01667">
    <property type="entry name" value="TGS_ThrRS"/>
    <property type="match status" value="1"/>
</dbReference>
<dbReference type="InterPro" id="IPR033728">
    <property type="entry name" value="ThrRS_core"/>
</dbReference>
<keyword evidence="10 14" id="KW-0694">RNA-binding</keyword>
<evidence type="ECO:0000313" key="17">
    <source>
        <dbReference type="EMBL" id="THG38408.1"/>
    </source>
</evidence>
<comment type="similarity">
    <text evidence="2 14">Belongs to the class-II aminoacyl-tRNA synthetase family.</text>
</comment>
<dbReference type="GO" id="GO:0006435">
    <property type="term" value="P:threonyl-tRNA aminoacylation"/>
    <property type="evidence" value="ECO:0007669"/>
    <property type="project" value="UniProtKB-UniRule"/>
</dbReference>
<dbReference type="GO" id="GO:0046872">
    <property type="term" value="F:metal ion binding"/>
    <property type="evidence" value="ECO:0007669"/>
    <property type="project" value="UniProtKB-KW"/>
</dbReference>
<reference evidence="17 18" key="1">
    <citation type="submission" date="2019-04" db="EMBL/GenBank/DDBJ databases">
        <title>Microbes associate with the intestines of laboratory mice.</title>
        <authorList>
            <person name="Navarre W."/>
            <person name="Wong E."/>
            <person name="Huang K.C."/>
            <person name="Tropini C."/>
            <person name="Ng K."/>
            <person name="Yu B."/>
        </authorList>
    </citation>
    <scope>NUCLEOTIDE SEQUENCE [LARGE SCALE GENOMIC DNA]</scope>
    <source>
        <strain evidence="17 18">NM80_B27</strain>
    </source>
</reference>
<dbReference type="GO" id="GO:0005737">
    <property type="term" value="C:cytoplasm"/>
    <property type="evidence" value="ECO:0007669"/>
    <property type="project" value="UniProtKB-SubCell"/>
</dbReference>
<dbReference type="InterPro" id="IPR047246">
    <property type="entry name" value="ThrRS_anticodon"/>
</dbReference>
<dbReference type="SMART" id="SM00863">
    <property type="entry name" value="tRNA_SAD"/>
    <property type="match status" value="1"/>
</dbReference>
<comment type="caution">
    <text evidence="17">The sequence shown here is derived from an EMBL/GenBank/DDBJ whole genome shotgun (WGS) entry which is preliminary data.</text>
</comment>
<dbReference type="SUPFAM" id="SSF55186">
    <property type="entry name" value="ThrRS/AlaRS common domain"/>
    <property type="match status" value="1"/>
</dbReference>
<dbReference type="InterPro" id="IPR036621">
    <property type="entry name" value="Anticodon-bd_dom_sf"/>
</dbReference>
<dbReference type="SUPFAM" id="SSF52954">
    <property type="entry name" value="Class II aaRS ABD-related"/>
    <property type="match status" value="1"/>
</dbReference>
<dbReference type="Gene3D" id="3.30.980.10">
    <property type="entry name" value="Threonyl-trna Synthetase, Chain A, domain 2"/>
    <property type="match status" value="1"/>
</dbReference>
<evidence type="ECO:0000256" key="6">
    <source>
        <dbReference type="ARBA" id="ARBA00022723"/>
    </source>
</evidence>
<comment type="subcellular location">
    <subcellularLocation>
        <location evidence="1 14">Cytoplasm</location>
    </subcellularLocation>
</comment>
<evidence type="ECO:0000256" key="13">
    <source>
        <dbReference type="ARBA" id="ARBA00049515"/>
    </source>
</evidence>
<dbReference type="RefSeq" id="WP_136433225.1">
    <property type="nucleotide sequence ID" value="NZ_SSTJ01000002.1"/>
</dbReference>
<evidence type="ECO:0000259" key="16">
    <source>
        <dbReference type="PROSITE" id="PS51880"/>
    </source>
</evidence>
<keyword evidence="3 14" id="KW-0963">Cytoplasm</keyword>
<keyword evidence="9 14" id="KW-0067">ATP-binding</keyword>
<dbReference type="InterPro" id="IPR004095">
    <property type="entry name" value="TGS"/>
</dbReference>
<dbReference type="PANTHER" id="PTHR11451:SF44">
    <property type="entry name" value="THREONINE--TRNA LIGASE, CHLOROPLASTIC_MITOCHONDRIAL 2"/>
    <property type="match status" value="1"/>
</dbReference>
<dbReference type="FunFam" id="3.40.50.800:FF:000001">
    <property type="entry name" value="Threonine--tRNA ligase"/>
    <property type="match status" value="1"/>
</dbReference>
<comment type="subunit">
    <text evidence="14">Homodimer.</text>
</comment>
<keyword evidence="7 14" id="KW-0547">Nucleotide-binding</keyword>
<dbReference type="EMBL" id="SSTJ01000002">
    <property type="protein sequence ID" value="THG38408.1"/>
    <property type="molecule type" value="Genomic_DNA"/>
</dbReference>
<dbReference type="Gene3D" id="3.10.20.30">
    <property type="match status" value="1"/>
</dbReference>
<dbReference type="Proteomes" id="UP000308978">
    <property type="component" value="Unassembled WGS sequence"/>
</dbReference>
<dbReference type="AlphaFoldDB" id="A0A4S4G6A5"/>
<evidence type="ECO:0000259" key="15">
    <source>
        <dbReference type="PROSITE" id="PS50862"/>
    </source>
</evidence>
<dbReference type="PANTHER" id="PTHR11451">
    <property type="entry name" value="THREONINE-TRNA LIGASE"/>
    <property type="match status" value="1"/>
</dbReference>
<gene>
    <name evidence="14 17" type="primary">thrS</name>
    <name evidence="17" type="ORF">E5986_03055</name>
</gene>
<dbReference type="Pfam" id="PF02824">
    <property type="entry name" value="TGS"/>
    <property type="match status" value="1"/>
</dbReference>
<dbReference type="FunFam" id="3.30.980.10:FF:000005">
    <property type="entry name" value="Threonyl-tRNA synthetase, mitochondrial"/>
    <property type="match status" value="1"/>
</dbReference>
<evidence type="ECO:0000256" key="4">
    <source>
        <dbReference type="ARBA" id="ARBA00022555"/>
    </source>
</evidence>
<dbReference type="CDD" id="cd00860">
    <property type="entry name" value="ThrRS_anticodon"/>
    <property type="match status" value="1"/>
</dbReference>
<dbReference type="HAMAP" id="MF_00184">
    <property type="entry name" value="Thr_tRNA_synth"/>
    <property type="match status" value="1"/>
</dbReference>
<dbReference type="GO" id="GO:0005524">
    <property type="term" value="F:ATP binding"/>
    <property type="evidence" value="ECO:0007669"/>
    <property type="project" value="UniProtKB-UniRule"/>
</dbReference>
<dbReference type="EC" id="6.1.1.3" evidence="14"/>
<dbReference type="PROSITE" id="PS50862">
    <property type="entry name" value="AA_TRNA_LIGASE_II"/>
    <property type="match status" value="1"/>
</dbReference>
<sequence length="639" mass="71613">MEIVLPDGSKKTLEAGATVADVAASIGAGLARAALGGKIDGAFADLDTPVADGATVEIITAKSPEALGIMRHSAAHVMAEAVQELYPGTQIGFGPQTEDGFFYDFALPEGVSISPDDFAAIEEKMAEIVKRDEPFVREVVSRDGAKAIFADQRLKAEHIDDLSADEEIVIRRHGNFVDLCSGPHMPSAGKIGPFKLMKTAGAYWKGDSDNEMLTRIYGTAFFNKKDLEEYLHNLAEAEKRDHRKLGRELGIYMMEPMAGVGLPLYLPKGARVIRTLQEWLRRDLYERGYEEVITPHIYNADVWKTSGHYGFYHENMYFFQINEGTDEEPRYSEYGVKPMNCPGHVIIYKNELHSYRDLPLRLFEFGTVYRHEMSGVVHGLLRARGFTQDDAHIFCTKDQVVDEVVAILELVDHIMDTFGFTYEAEISTRPDKSIGTDEMWDHATESLKQACARRGLAYEINEGDGAFYGPKIDIKVKDAIGRTWQCSTVQIDFNMPMRFGLTYRTEDNTEETPWMLHRAIFGSIERFLGILIEHYAGALPLWLAPVQVAVIPIADRHKEAAAEFAGELKSVGGRVEIMDANEPMKVKIAKAQSQKIPYMVVLGDKEIEERVVSVRDRAEGDLGQWDRQKFIDVIRDAAI</sequence>
<evidence type="ECO:0000256" key="7">
    <source>
        <dbReference type="ARBA" id="ARBA00022741"/>
    </source>
</evidence>
<feature type="binding site" evidence="14">
    <location>
        <position position="341"/>
    </location>
    <ligand>
        <name>Zn(2+)</name>
        <dbReference type="ChEBI" id="CHEBI:29105"/>
        <note>catalytic</note>
    </ligand>
</feature>
<dbReference type="InterPro" id="IPR006195">
    <property type="entry name" value="aa-tRNA-synth_II"/>
</dbReference>
<comment type="cofactor">
    <cofactor evidence="14">
        <name>Zn(2+)</name>
        <dbReference type="ChEBI" id="CHEBI:29105"/>
    </cofactor>
    <text evidence="14">Binds 1 zinc ion per subunit.</text>
</comment>
<dbReference type="NCBIfam" id="TIGR00418">
    <property type="entry name" value="thrS"/>
    <property type="match status" value="1"/>
</dbReference>
<organism evidence="17 18">
    <name type="scientific">Adlercreutzia caecimuris</name>
    <dbReference type="NCBI Taxonomy" id="671266"/>
    <lineage>
        <taxon>Bacteria</taxon>
        <taxon>Bacillati</taxon>
        <taxon>Actinomycetota</taxon>
        <taxon>Coriobacteriia</taxon>
        <taxon>Eggerthellales</taxon>
        <taxon>Eggerthellaceae</taxon>
        <taxon>Adlercreutzia</taxon>
    </lineage>
</organism>
<dbReference type="InterPro" id="IPR002314">
    <property type="entry name" value="aa-tRNA-synt_IIb"/>
</dbReference>
<dbReference type="Pfam" id="PF07973">
    <property type="entry name" value="tRNA_SAD"/>
    <property type="match status" value="1"/>
</dbReference>
<dbReference type="PRINTS" id="PR01047">
    <property type="entry name" value="TRNASYNTHTHR"/>
</dbReference>
<feature type="binding site" evidence="14">
    <location>
        <position position="392"/>
    </location>
    <ligand>
        <name>Zn(2+)</name>
        <dbReference type="ChEBI" id="CHEBI:29105"/>
        <note>catalytic</note>
    </ligand>
</feature>
<dbReference type="Gene3D" id="3.40.50.800">
    <property type="entry name" value="Anticodon-binding domain"/>
    <property type="match status" value="1"/>
</dbReference>
<dbReference type="PROSITE" id="PS51880">
    <property type="entry name" value="TGS"/>
    <property type="match status" value="1"/>
</dbReference>
<dbReference type="GO" id="GO:0000049">
    <property type="term" value="F:tRNA binding"/>
    <property type="evidence" value="ECO:0007669"/>
    <property type="project" value="UniProtKB-KW"/>
</dbReference>
<keyword evidence="8 14" id="KW-0862">Zinc</keyword>
<name>A0A4S4G6A5_9ACTN</name>
<keyword evidence="6 14" id="KW-0479">Metal-binding</keyword>
<dbReference type="InterPro" id="IPR045864">
    <property type="entry name" value="aa-tRNA-synth_II/BPL/LPL"/>
</dbReference>
<proteinExistence type="inferred from homology"/>
<evidence type="ECO:0000256" key="12">
    <source>
        <dbReference type="ARBA" id="ARBA00023146"/>
    </source>
</evidence>
<dbReference type="GO" id="GO:0004829">
    <property type="term" value="F:threonine-tRNA ligase activity"/>
    <property type="evidence" value="ECO:0007669"/>
    <property type="project" value="UniProtKB-UniRule"/>
</dbReference>
<feature type="binding site" evidence="14">
    <location>
        <position position="517"/>
    </location>
    <ligand>
        <name>Zn(2+)</name>
        <dbReference type="ChEBI" id="CHEBI:29105"/>
        <note>catalytic</note>
    </ligand>
</feature>
<comment type="catalytic activity">
    <reaction evidence="13 14">
        <text>tRNA(Thr) + L-threonine + ATP = L-threonyl-tRNA(Thr) + AMP + diphosphate + H(+)</text>
        <dbReference type="Rhea" id="RHEA:24624"/>
        <dbReference type="Rhea" id="RHEA-COMP:9670"/>
        <dbReference type="Rhea" id="RHEA-COMP:9704"/>
        <dbReference type="ChEBI" id="CHEBI:15378"/>
        <dbReference type="ChEBI" id="CHEBI:30616"/>
        <dbReference type="ChEBI" id="CHEBI:33019"/>
        <dbReference type="ChEBI" id="CHEBI:57926"/>
        <dbReference type="ChEBI" id="CHEBI:78442"/>
        <dbReference type="ChEBI" id="CHEBI:78534"/>
        <dbReference type="ChEBI" id="CHEBI:456215"/>
        <dbReference type="EC" id="6.1.1.3"/>
    </reaction>
</comment>
<protein>
    <recommendedName>
        <fullName evidence="14">Threonine--tRNA ligase</fullName>
        <ecNumber evidence="14">6.1.1.3</ecNumber>
    </recommendedName>
    <alternativeName>
        <fullName evidence="14">Threonyl-tRNA synthetase</fullName>
        <shortName evidence="14">ThrRS</shortName>
    </alternativeName>
</protein>